<evidence type="ECO:0000256" key="3">
    <source>
        <dbReference type="ARBA" id="ARBA00023157"/>
    </source>
</evidence>
<dbReference type="GeneID" id="6752118"/>
<protein>
    <recommendedName>
        <fullName evidence="4">Kazal-like domain-containing protein</fullName>
    </recommendedName>
</protein>
<dbReference type="Gene3D" id="3.30.60.30">
    <property type="match status" value="3"/>
</dbReference>
<dbReference type="EMBL" id="DS985243">
    <property type="protein sequence ID" value="EDV26391.1"/>
    <property type="molecule type" value="Genomic_DNA"/>
</dbReference>
<dbReference type="OrthoDB" id="126772at2759"/>
<evidence type="ECO:0000256" key="2">
    <source>
        <dbReference type="ARBA" id="ARBA00022900"/>
    </source>
</evidence>
<name>B3RRQ2_TRIAD</name>
<dbReference type="CTD" id="6752118"/>
<dbReference type="Pfam" id="PF07648">
    <property type="entry name" value="Kazal_2"/>
    <property type="match status" value="2"/>
</dbReference>
<evidence type="ECO:0000259" key="4">
    <source>
        <dbReference type="PROSITE" id="PS51465"/>
    </source>
</evidence>
<feature type="non-terminal residue" evidence="5">
    <location>
        <position position="1"/>
    </location>
</feature>
<evidence type="ECO:0000256" key="1">
    <source>
        <dbReference type="ARBA" id="ARBA00022690"/>
    </source>
</evidence>
<gene>
    <name evidence="5" type="ORF">TRIADDRAFT_7530</name>
</gene>
<dbReference type="PROSITE" id="PS51465">
    <property type="entry name" value="KAZAL_2"/>
    <property type="match status" value="3"/>
</dbReference>
<dbReference type="Proteomes" id="UP000009022">
    <property type="component" value="Unassembled WGS sequence"/>
</dbReference>
<dbReference type="SUPFAM" id="SSF100895">
    <property type="entry name" value="Kazal-type serine protease inhibitors"/>
    <property type="match status" value="3"/>
</dbReference>
<accession>B3RRQ2</accession>
<dbReference type="eggNOG" id="KOG3649">
    <property type="taxonomic scope" value="Eukaryota"/>
</dbReference>
<dbReference type="OMA" id="RAKCHNE"/>
<evidence type="ECO:0000313" key="6">
    <source>
        <dbReference type="Proteomes" id="UP000009022"/>
    </source>
</evidence>
<sequence>KKCTQTCVQTYSPVCGSNGQTYTNQCLLEHFACIQNLTITKVEEGPCPIPTTPESCKDDCPRIYDPICGSNGKTFDNECLMKYTICKTERKCDPMCVYDPKNSKQVCGSDGKTYNSECSLRYEACNNSKVLTILNHGPCQSK</sequence>
<dbReference type="InterPro" id="IPR036058">
    <property type="entry name" value="Kazal_dom_sf"/>
</dbReference>
<dbReference type="RefSeq" id="XP_002110387.1">
    <property type="nucleotide sequence ID" value="XM_002110351.1"/>
</dbReference>
<proteinExistence type="predicted"/>
<dbReference type="InterPro" id="IPR002350">
    <property type="entry name" value="Kazal_dom"/>
</dbReference>
<keyword evidence="3" id="KW-1015">Disulfide bond</keyword>
<dbReference type="Pfam" id="PF00050">
    <property type="entry name" value="Kazal_1"/>
    <property type="match status" value="1"/>
</dbReference>
<keyword evidence="6" id="KW-1185">Reference proteome</keyword>
<dbReference type="InParanoid" id="B3RRQ2"/>
<evidence type="ECO:0000313" key="5">
    <source>
        <dbReference type="EMBL" id="EDV26391.1"/>
    </source>
</evidence>
<dbReference type="SMART" id="SM00280">
    <property type="entry name" value="KAZAL"/>
    <property type="match status" value="3"/>
</dbReference>
<keyword evidence="2" id="KW-0722">Serine protease inhibitor</keyword>
<feature type="domain" description="Kazal-like" evidence="4">
    <location>
        <begin position="1"/>
        <end position="49"/>
    </location>
</feature>
<dbReference type="PANTHER" id="PTHR10913:SF45">
    <property type="entry name" value="FOLLISTATIN, ISOFORM A-RELATED"/>
    <property type="match status" value="1"/>
</dbReference>
<dbReference type="PhylomeDB" id="B3RRQ2"/>
<dbReference type="AlphaFoldDB" id="B3RRQ2"/>
<dbReference type="KEGG" id="tad:TRIADDRAFT_7530"/>
<dbReference type="HOGENOM" id="CLU_057241_0_1_1"/>
<dbReference type="CDD" id="cd00104">
    <property type="entry name" value="KAZAL_FS"/>
    <property type="match status" value="3"/>
</dbReference>
<keyword evidence="1" id="KW-0646">Protease inhibitor</keyword>
<feature type="domain" description="Kazal-like" evidence="4">
    <location>
        <begin position="50"/>
        <end position="86"/>
    </location>
</feature>
<organism evidence="5 6">
    <name type="scientific">Trichoplax adhaerens</name>
    <name type="common">Trichoplax reptans</name>
    <dbReference type="NCBI Taxonomy" id="10228"/>
    <lineage>
        <taxon>Eukaryota</taxon>
        <taxon>Metazoa</taxon>
        <taxon>Placozoa</taxon>
        <taxon>Uniplacotomia</taxon>
        <taxon>Trichoplacea</taxon>
        <taxon>Trichoplacidae</taxon>
        <taxon>Trichoplax</taxon>
    </lineage>
</organism>
<reference evidence="5 6" key="1">
    <citation type="journal article" date="2008" name="Nature">
        <title>The Trichoplax genome and the nature of placozoans.</title>
        <authorList>
            <person name="Srivastava M."/>
            <person name="Begovic E."/>
            <person name="Chapman J."/>
            <person name="Putnam N.H."/>
            <person name="Hellsten U."/>
            <person name="Kawashima T."/>
            <person name="Kuo A."/>
            <person name="Mitros T."/>
            <person name="Salamov A."/>
            <person name="Carpenter M.L."/>
            <person name="Signorovitch A.Y."/>
            <person name="Moreno M.A."/>
            <person name="Kamm K."/>
            <person name="Grimwood J."/>
            <person name="Schmutz J."/>
            <person name="Shapiro H."/>
            <person name="Grigoriev I.V."/>
            <person name="Buss L.W."/>
            <person name="Schierwater B."/>
            <person name="Dellaporta S.L."/>
            <person name="Rokhsar D.S."/>
        </authorList>
    </citation>
    <scope>NUCLEOTIDE SEQUENCE [LARGE SCALE GENOMIC DNA]</scope>
    <source>
        <strain evidence="5 6">Grell-BS-1999</strain>
    </source>
</reference>
<feature type="domain" description="Kazal-like" evidence="4">
    <location>
        <begin position="87"/>
        <end position="141"/>
    </location>
</feature>
<feature type="non-terminal residue" evidence="5">
    <location>
        <position position="142"/>
    </location>
</feature>
<dbReference type="InterPro" id="IPR050653">
    <property type="entry name" value="Prot_Inhib_GrowthFact_Antg"/>
</dbReference>
<dbReference type="PANTHER" id="PTHR10913">
    <property type="entry name" value="FOLLISTATIN-RELATED"/>
    <property type="match status" value="1"/>
</dbReference>